<dbReference type="AlphaFoldDB" id="A0A7W9SSF5"/>
<name>A0A7W9SSF5_ARMRO</name>
<protein>
    <submittedName>
        <fullName evidence="1">Uncharacterized protein</fullName>
    </submittedName>
</protein>
<evidence type="ECO:0000313" key="2">
    <source>
        <dbReference type="Proteomes" id="UP000520814"/>
    </source>
</evidence>
<comment type="caution">
    <text evidence="1">The sequence shown here is derived from an EMBL/GenBank/DDBJ whole genome shotgun (WGS) entry which is preliminary data.</text>
</comment>
<evidence type="ECO:0000313" key="1">
    <source>
        <dbReference type="EMBL" id="MBB6051149.1"/>
    </source>
</evidence>
<accession>A0A7W9SSF5</accession>
<proteinExistence type="predicted"/>
<organism evidence="1 2">
    <name type="scientific">Armatimonas rosea</name>
    <dbReference type="NCBI Taxonomy" id="685828"/>
    <lineage>
        <taxon>Bacteria</taxon>
        <taxon>Bacillati</taxon>
        <taxon>Armatimonadota</taxon>
        <taxon>Armatimonadia</taxon>
        <taxon>Armatimonadales</taxon>
        <taxon>Armatimonadaceae</taxon>
        <taxon>Armatimonas</taxon>
    </lineage>
</organism>
<reference evidence="1 2" key="1">
    <citation type="submission" date="2020-08" db="EMBL/GenBank/DDBJ databases">
        <title>Genomic Encyclopedia of Type Strains, Phase IV (KMG-IV): sequencing the most valuable type-strain genomes for metagenomic binning, comparative biology and taxonomic classification.</title>
        <authorList>
            <person name="Goeker M."/>
        </authorList>
    </citation>
    <scope>NUCLEOTIDE SEQUENCE [LARGE SCALE GENOMIC DNA]</scope>
    <source>
        <strain evidence="1 2">DSM 23562</strain>
    </source>
</reference>
<dbReference type="Proteomes" id="UP000520814">
    <property type="component" value="Unassembled WGS sequence"/>
</dbReference>
<dbReference type="EMBL" id="JACHGW010000002">
    <property type="protein sequence ID" value="MBB6051149.1"/>
    <property type="molecule type" value="Genomic_DNA"/>
</dbReference>
<gene>
    <name evidence="1" type="ORF">HNQ39_002940</name>
</gene>
<keyword evidence="2" id="KW-1185">Reference proteome</keyword>
<sequence length="56" mass="5681">MIAPVQIAPVGGGRLAVLVPRTQRPPAIWALSALRVGAGDDSKTLPFMGAITTGAI</sequence>